<evidence type="ECO:0000313" key="3">
    <source>
        <dbReference type="Proteomes" id="UP000182762"/>
    </source>
</evidence>
<dbReference type="RefSeq" id="WP_061803293.1">
    <property type="nucleotide sequence ID" value="NZ_FOXX01000007.1"/>
</dbReference>
<dbReference type="InterPro" id="IPR036291">
    <property type="entry name" value="NAD(P)-bd_dom_sf"/>
</dbReference>
<keyword evidence="3" id="KW-1185">Reference proteome</keyword>
<feature type="domain" description="NAD-dependent epimerase/dehydratase" evidence="1">
    <location>
        <begin position="5"/>
        <end position="208"/>
    </location>
</feature>
<dbReference type="SUPFAM" id="SSF51735">
    <property type="entry name" value="NAD(P)-binding Rossmann-fold domains"/>
    <property type="match status" value="1"/>
</dbReference>
<evidence type="ECO:0000259" key="1">
    <source>
        <dbReference type="Pfam" id="PF01370"/>
    </source>
</evidence>
<name>A0A1I6AUL9_9BACI</name>
<organism evidence="2 3">
    <name type="scientific">Priestia endophytica DSM 13796</name>
    <dbReference type="NCBI Taxonomy" id="1121089"/>
    <lineage>
        <taxon>Bacteria</taxon>
        <taxon>Bacillati</taxon>
        <taxon>Bacillota</taxon>
        <taxon>Bacilli</taxon>
        <taxon>Bacillales</taxon>
        <taxon>Bacillaceae</taxon>
        <taxon>Priestia</taxon>
    </lineage>
</organism>
<proteinExistence type="predicted"/>
<dbReference type="InterPro" id="IPR001509">
    <property type="entry name" value="Epimerase_deHydtase"/>
</dbReference>
<evidence type="ECO:0000313" key="2">
    <source>
        <dbReference type="EMBL" id="SFQ72207.1"/>
    </source>
</evidence>
<accession>A0A1I6AUL9</accession>
<dbReference type="GeneID" id="93711630"/>
<dbReference type="Pfam" id="PF01370">
    <property type="entry name" value="Epimerase"/>
    <property type="match status" value="1"/>
</dbReference>
<reference evidence="2 3" key="1">
    <citation type="submission" date="2016-10" db="EMBL/GenBank/DDBJ databases">
        <authorList>
            <person name="Varghese N."/>
            <person name="Submissions S."/>
        </authorList>
    </citation>
    <scope>NUCLEOTIDE SEQUENCE [LARGE SCALE GENOMIC DNA]</scope>
    <source>
        <strain evidence="2 3">DSM 13796</strain>
    </source>
</reference>
<dbReference type="EMBL" id="FOXX01000007">
    <property type="protein sequence ID" value="SFQ72207.1"/>
    <property type="molecule type" value="Genomic_DNA"/>
</dbReference>
<dbReference type="Proteomes" id="UP000182762">
    <property type="component" value="Unassembled WGS sequence"/>
</dbReference>
<comment type="caution">
    <text evidence="2">The sequence shown here is derived from an EMBL/GenBank/DDBJ whole genome shotgun (WGS) entry which is preliminary data.</text>
</comment>
<gene>
    <name evidence="2" type="ORF">SAMN02745910_03006</name>
</gene>
<protein>
    <submittedName>
        <fullName evidence="2">NAD dependent epimerase/dehydratase family protein</fullName>
    </submittedName>
</protein>
<sequence>MKKVAIIGANRFLGFHLTKIFLEQGTEVYGYVHDGHPEEGIVRKEMSFMYGRNANFTEVTDLSKIFKDQNIEAVYFTYIDGGDLYRRSFLRGKIVEAYDALKQTISFCKRQHIPLIFPSSLEVFGDHQQTVEKSTFPEPTTAAGKLYYEFEKKLQYHCNQNRCYIVRCATLYGPLQPMSMVFQQSFLGNQISKISEDKRDLLYVEDVALELSDERKLNKLAPLSHFISGQKRQWQKAASLAGVKGDRNGPHISCQQGHHIAYTRVEEGIEKQRKSTELLFLEK</sequence>
<dbReference type="Gene3D" id="3.40.50.720">
    <property type="entry name" value="NAD(P)-binding Rossmann-like Domain"/>
    <property type="match status" value="1"/>
</dbReference>